<dbReference type="Proteomes" id="UP001163823">
    <property type="component" value="Chromosome 8"/>
</dbReference>
<dbReference type="Pfam" id="PF04859">
    <property type="entry name" value="DUF641"/>
    <property type="match status" value="1"/>
</dbReference>
<dbReference type="GO" id="GO:0009959">
    <property type="term" value="P:negative gravitropism"/>
    <property type="evidence" value="ECO:0007669"/>
    <property type="project" value="InterPro"/>
</dbReference>
<organism evidence="4 5">
    <name type="scientific">Quillaja saponaria</name>
    <name type="common">Soap bark tree</name>
    <dbReference type="NCBI Taxonomy" id="32244"/>
    <lineage>
        <taxon>Eukaryota</taxon>
        <taxon>Viridiplantae</taxon>
        <taxon>Streptophyta</taxon>
        <taxon>Embryophyta</taxon>
        <taxon>Tracheophyta</taxon>
        <taxon>Spermatophyta</taxon>
        <taxon>Magnoliopsida</taxon>
        <taxon>eudicotyledons</taxon>
        <taxon>Gunneridae</taxon>
        <taxon>Pentapetalae</taxon>
        <taxon>rosids</taxon>
        <taxon>fabids</taxon>
        <taxon>Fabales</taxon>
        <taxon>Quillajaceae</taxon>
        <taxon>Quillaja</taxon>
    </lineage>
</organism>
<accession>A0AAD7PL94</accession>
<feature type="compositionally biased region" description="Basic and acidic residues" evidence="1">
    <location>
        <begin position="33"/>
        <end position="48"/>
    </location>
</feature>
<evidence type="ECO:0000313" key="4">
    <source>
        <dbReference type="EMBL" id="KAJ7959743.1"/>
    </source>
</evidence>
<proteinExistence type="predicted"/>
<dbReference type="GO" id="GO:0009639">
    <property type="term" value="P:response to red or far red light"/>
    <property type="evidence" value="ECO:0007669"/>
    <property type="project" value="InterPro"/>
</dbReference>
<sequence>MTKKVLNFSDLIQRVTASCLLHPLADGRYRSTEATWEKDSEEEYRYESETNEDAEEEEEEEEEEDGGEENVVRCEALVKRQKKEMEALMEQVFEAVSAMKRAYVNLQQAHCPWDPEKMRAADATVVAEMRKLGVLKERFRRKSKDDDNGGSYRWRSGNVGAATIRDVVAPYEAVVEDLKREVKARDLEVQNLKGKLQSSVSLTNDGGKKVGRSRSKRRISCSQIPAVAAPAPALFEVTMVQVKEASKSFASLLLSLMHSAHWDIDAAVRSIEAAIATTNKCNASSATVTTNHAKYAIESYISCKIFQGFGHETFYMDGSLSSLLNPDQFHHNCYTQYHDLKAMDPVELLGISPTCQFGKFCSNKYLAIIHPKMEESLFGNLEQHQQVLAGKHPRSQFYSEFLRLAKAVWLLHLLAFSLDPAPSQFEASQGAEFHQQYMESVVKFSGGQMPGGQIVGFPVSPGFNLGKASVIKARVYLIPRT</sequence>
<evidence type="ECO:0000313" key="5">
    <source>
        <dbReference type="Proteomes" id="UP001163823"/>
    </source>
</evidence>
<gene>
    <name evidence="4" type="ORF">O6P43_020280</name>
</gene>
<keyword evidence="5" id="KW-1185">Reference proteome</keyword>
<dbReference type="InterPro" id="IPR056813">
    <property type="entry name" value="GIL1_IRKI_C"/>
</dbReference>
<name>A0AAD7PL94_QUISA</name>
<dbReference type="Pfam" id="PF24994">
    <property type="entry name" value="GIL1_IRKI_C"/>
    <property type="match status" value="1"/>
</dbReference>
<feature type="region of interest" description="Disordered" evidence="1">
    <location>
        <begin position="33"/>
        <end position="70"/>
    </location>
</feature>
<dbReference type="InterPro" id="IPR040225">
    <property type="entry name" value="GIL1-like"/>
</dbReference>
<comment type="caution">
    <text evidence="4">The sequence shown here is derived from an EMBL/GenBank/DDBJ whole genome shotgun (WGS) entry which is preliminary data.</text>
</comment>
<reference evidence="4" key="1">
    <citation type="journal article" date="2023" name="Science">
        <title>Elucidation of the pathway for biosynthesis of saponin adjuvants from the soapbark tree.</title>
        <authorList>
            <person name="Reed J."/>
            <person name="Orme A."/>
            <person name="El-Demerdash A."/>
            <person name="Owen C."/>
            <person name="Martin L.B.B."/>
            <person name="Misra R.C."/>
            <person name="Kikuchi S."/>
            <person name="Rejzek M."/>
            <person name="Martin A.C."/>
            <person name="Harkess A."/>
            <person name="Leebens-Mack J."/>
            <person name="Louveau T."/>
            <person name="Stephenson M.J."/>
            <person name="Osbourn A."/>
        </authorList>
    </citation>
    <scope>NUCLEOTIDE SEQUENCE</scope>
    <source>
        <strain evidence="4">S10</strain>
    </source>
</reference>
<feature type="compositionally biased region" description="Acidic residues" evidence="1">
    <location>
        <begin position="49"/>
        <end position="68"/>
    </location>
</feature>
<protein>
    <submittedName>
        <fullName evidence="4">IRK-interacting protein</fullName>
    </submittedName>
</protein>
<dbReference type="EMBL" id="JARAOO010000008">
    <property type="protein sequence ID" value="KAJ7959743.1"/>
    <property type="molecule type" value="Genomic_DNA"/>
</dbReference>
<evidence type="ECO:0000259" key="3">
    <source>
        <dbReference type="Pfam" id="PF24994"/>
    </source>
</evidence>
<evidence type="ECO:0000259" key="2">
    <source>
        <dbReference type="Pfam" id="PF04859"/>
    </source>
</evidence>
<dbReference type="InterPro" id="IPR006943">
    <property type="entry name" value="DUF641_pln"/>
</dbReference>
<dbReference type="PANTHER" id="PTHR31161">
    <property type="entry name" value="PROTEIN GRAVITROPIC IN THE LIGHT 1"/>
    <property type="match status" value="1"/>
</dbReference>
<evidence type="ECO:0000256" key="1">
    <source>
        <dbReference type="SAM" id="MobiDB-lite"/>
    </source>
</evidence>
<dbReference type="AlphaFoldDB" id="A0AAD7PL94"/>
<feature type="domain" description="GIL1/IRKI C-terminal" evidence="3">
    <location>
        <begin position="425"/>
        <end position="476"/>
    </location>
</feature>
<feature type="domain" description="DUF641" evidence="2">
    <location>
        <begin position="81"/>
        <end position="208"/>
    </location>
</feature>
<dbReference type="KEGG" id="qsa:O6P43_020280"/>